<proteinExistence type="predicted"/>
<keyword evidence="3" id="KW-1185">Reference proteome</keyword>
<protein>
    <submittedName>
        <fullName evidence="2">Golgin subfamily A member 3-like isoform X2</fullName>
    </submittedName>
</protein>
<name>A0AAV1H946_XYRNO</name>
<keyword evidence="1" id="KW-0175">Coiled coil</keyword>
<feature type="coiled-coil region" evidence="1">
    <location>
        <begin position="19"/>
        <end position="75"/>
    </location>
</feature>
<evidence type="ECO:0000256" key="1">
    <source>
        <dbReference type="SAM" id="Coils"/>
    </source>
</evidence>
<dbReference type="AlphaFoldDB" id="A0AAV1H946"/>
<gene>
    <name evidence="2" type="ORF">XNOV1_A011663</name>
</gene>
<dbReference type="EMBL" id="OY660883">
    <property type="protein sequence ID" value="CAJ1081814.1"/>
    <property type="molecule type" value="Genomic_DNA"/>
</dbReference>
<accession>A0AAV1H946</accession>
<reference evidence="2" key="1">
    <citation type="submission" date="2023-08" db="EMBL/GenBank/DDBJ databases">
        <authorList>
            <person name="Alioto T."/>
            <person name="Alioto T."/>
            <person name="Gomez Garrido J."/>
        </authorList>
    </citation>
    <scope>NUCLEOTIDE SEQUENCE</scope>
</reference>
<dbReference type="Proteomes" id="UP001178508">
    <property type="component" value="Chromosome 20"/>
</dbReference>
<organism evidence="2 3">
    <name type="scientific">Xyrichtys novacula</name>
    <name type="common">Pearly razorfish</name>
    <name type="synonym">Hemipteronotus novacula</name>
    <dbReference type="NCBI Taxonomy" id="13765"/>
    <lineage>
        <taxon>Eukaryota</taxon>
        <taxon>Metazoa</taxon>
        <taxon>Chordata</taxon>
        <taxon>Craniata</taxon>
        <taxon>Vertebrata</taxon>
        <taxon>Euteleostomi</taxon>
        <taxon>Actinopterygii</taxon>
        <taxon>Neopterygii</taxon>
        <taxon>Teleostei</taxon>
        <taxon>Neoteleostei</taxon>
        <taxon>Acanthomorphata</taxon>
        <taxon>Eupercaria</taxon>
        <taxon>Labriformes</taxon>
        <taxon>Labridae</taxon>
        <taxon>Xyrichtys</taxon>
    </lineage>
</organism>
<sequence>MDSASIIQASVDLQQERLNQYLQEELDKLKAAHHDLEIRYQADVVSVKQQIDSLQQELQKQVDSLQQELQKQMKTHGDRVSQDQAVKRSSVAVVVKNNSFLKSMAEEIDKHQQNVTQAGQIVESLQQ</sequence>
<evidence type="ECO:0000313" key="2">
    <source>
        <dbReference type="EMBL" id="CAJ1081814.1"/>
    </source>
</evidence>
<evidence type="ECO:0000313" key="3">
    <source>
        <dbReference type="Proteomes" id="UP001178508"/>
    </source>
</evidence>